<proteinExistence type="predicted"/>
<keyword evidence="2" id="KW-0812">Transmembrane</keyword>
<feature type="non-terminal residue" evidence="6">
    <location>
        <position position="1"/>
    </location>
</feature>
<gene>
    <name evidence="7" type="primary">109535223</name>
    <name evidence="6" type="ORF">YQE_04352</name>
</gene>
<dbReference type="InterPro" id="IPR045460">
    <property type="entry name" value="Wolframin_EF-hand"/>
</dbReference>
<feature type="region of interest" description="Disordered" evidence="1">
    <location>
        <begin position="150"/>
        <end position="199"/>
    </location>
</feature>
<dbReference type="Proteomes" id="UP000019118">
    <property type="component" value="Unassembled WGS sequence"/>
</dbReference>
<dbReference type="InterPro" id="IPR011990">
    <property type="entry name" value="TPR-like_helical_dom_sf"/>
</dbReference>
<evidence type="ECO:0000256" key="2">
    <source>
        <dbReference type="SAM" id="Phobius"/>
    </source>
</evidence>
<dbReference type="GO" id="GO:0030968">
    <property type="term" value="P:endoplasmic reticulum unfolded protein response"/>
    <property type="evidence" value="ECO:0007669"/>
    <property type="project" value="TreeGrafter"/>
</dbReference>
<evidence type="ECO:0000256" key="1">
    <source>
        <dbReference type="SAM" id="MobiDB-lite"/>
    </source>
</evidence>
<reference evidence="7" key="2">
    <citation type="submission" date="2024-08" db="UniProtKB">
        <authorList>
            <consortium name="EnsemblMetazoa"/>
        </authorList>
    </citation>
    <scope>IDENTIFICATION</scope>
</reference>
<feature type="transmembrane region" description="Helical" evidence="2">
    <location>
        <begin position="554"/>
        <end position="575"/>
    </location>
</feature>
<feature type="transmembrane region" description="Helical" evidence="2">
    <location>
        <begin position="359"/>
        <end position="378"/>
    </location>
</feature>
<evidence type="ECO:0000313" key="7">
    <source>
        <dbReference type="EnsemblMetazoa" id="XP_019756661.1"/>
    </source>
</evidence>
<evidence type="ECO:0000259" key="4">
    <source>
        <dbReference type="Pfam" id="PF19914"/>
    </source>
</evidence>
<protein>
    <recommendedName>
        <fullName evidence="9">Wolframin</fullName>
    </recommendedName>
</protein>
<dbReference type="AlphaFoldDB" id="N6TMB5"/>
<feature type="transmembrane region" description="Helical" evidence="2">
    <location>
        <begin position="520"/>
        <end position="548"/>
    </location>
</feature>
<feature type="transmembrane region" description="Helical" evidence="2">
    <location>
        <begin position="240"/>
        <end position="260"/>
    </location>
</feature>
<keyword evidence="2" id="KW-0472">Membrane</keyword>
<dbReference type="InterPro" id="IPR045461">
    <property type="entry name" value="Wolframin_OB_fold"/>
</dbReference>
<feature type="domain" description="Wolframin OB-fold" evidence="3">
    <location>
        <begin position="729"/>
        <end position="850"/>
    </location>
</feature>
<dbReference type="InterPro" id="IPR045458">
    <property type="entry name" value="Wolframin_Sel1-like_rpt"/>
</dbReference>
<dbReference type="OMA" id="PPAWETK"/>
<dbReference type="Pfam" id="PF20053">
    <property type="entry name" value="WC-rich"/>
    <property type="match status" value="1"/>
</dbReference>
<evidence type="ECO:0000259" key="3">
    <source>
        <dbReference type="Pfam" id="PF19913"/>
    </source>
</evidence>
<feature type="compositionally biased region" description="Polar residues" evidence="1">
    <location>
        <begin position="152"/>
        <end position="168"/>
    </location>
</feature>
<feature type="domain" description="Wolframin cysteine-rich" evidence="5">
    <location>
        <begin position="627"/>
        <end position="728"/>
    </location>
</feature>
<feature type="transmembrane region" description="Helical" evidence="2">
    <location>
        <begin position="582"/>
        <end position="599"/>
    </location>
</feature>
<dbReference type="EnsemblMetazoa" id="XM_019901102.1">
    <property type="protein sequence ID" value="XP_019756661.1"/>
    <property type="gene ID" value="LOC109535223"/>
</dbReference>
<evidence type="ECO:0000259" key="5">
    <source>
        <dbReference type="Pfam" id="PF20053"/>
    </source>
</evidence>
<dbReference type="OrthoDB" id="5865303at2759"/>
<dbReference type="PRINTS" id="PR02060">
    <property type="entry name" value="WOLFFAMILY"/>
</dbReference>
<evidence type="ECO:0000313" key="8">
    <source>
        <dbReference type="Proteomes" id="UP000019118"/>
    </source>
</evidence>
<dbReference type="InterPro" id="IPR045400">
    <property type="entry name" value="Wolframin_Cys-rich"/>
</dbReference>
<dbReference type="Pfam" id="PF20023">
    <property type="entry name" value="WSLR"/>
    <property type="match status" value="2"/>
</dbReference>
<accession>N6TMB5</accession>
<name>N6TMB5_DENPD</name>
<feature type="transmembrane region" description="Helical" evidence="2">
    <location>
        <begin position="272"/>
        <end position="289"/>
    </location>
</feature>
<keyword evidence="2" id="KW-1133">Transmembrane helix</keyword>
<dbReference type="Pfam" id="PF19914">
    <property type="entry name" value="WEF-hand"/>
    <property type="match status" value="1"/>
</dbReference>
<dbReference type="Gene3D" id="1.25.40.10">
    <property type="entry name" value="Tetratricopeptide repeat domain"/>
    <property type="match status" value="1"/>
</dbReference>
<dbReference type="GO" id="GO:0005789">
    <property type="term" value="C:endoplasmic reticulum membrane"/>
    <property type="evidence" value="ECO:0007669"/>
    <property type="project" value="TreeGrafter"/>
</dbReference>
<dbReference type="PANTHER" id="PTHR13098:SF3">
    <property type="entry name" value="WOLFRAMIN"/>
    <property type="match status" value="1"/>
</dbReference>
<evidence type="ECO:0008006" key="9">
    <source>
        <dbReference type="Google" id="ProtNLM"/>
    </source>
</evidence>
<feature type="transmembrane region" description="Helical" evidence="2">
    <location>
        <begin position="384"/>
        <end position="401"/>
    </location>
</feature>
<dbReference type="InterPro" id="IPR026209">
    <property type="entry name" value="Wolframin_fam"/>
</dbReference>
<dbReference type="Pfam" id="PF19913">
    <property type="entry name" value="WCOB"/>
    <property type="match status" value="1"/>
</dbReference>
<evidence type="ECO:0000313" key="6">
    <source>
        <dbReference type="EMBL" id="ENN79168.1"/>
    </source>
</evidence>
<dbReference type="EMBL" id="KB740735">
    <property type="protein sequence ID" value="ENN79168.1"/>
    <property type="molecule type" value="Genomic_DNA"/>
</dbReference>
<feature type="compositionally biased region" description="Acidic residues" evidence="1">
    <location>
        <begin position="180"/>
        <end position="189"/>
    </location>
</feature>
<sequence>MVGVIPKKSASGRKQWTIHGPQRGSLKRLRSQLASDGCPESQVVLARQLLDEECEYKAEQRENAKLGVYWLLKASEQGNLEATEMLKSCLKTGKGISEHNYMDVKACISMTQDDKIVRKAAKEVFASLSNGDEYITSNQLEKRILAIDRGESSSSKPAENGHSVNETDGTIGEIMPNYDESTDSEEEIDWSEKSNGSNEKLTEDSLVSAAITFSHGQLPVINNMICLAQPNLRALDDIPFIYWSLLYPVLSTKILYFKLMKYLGNKSIPLPLVRNEIQLIVLFLIYSVVSTENIANFLPTVLFYCSFLVMIITTFQLLQTQRELHEFRLWRGLFICYSNGDLNEYSFETQFIFNHIKHYVWFFFSLLVHYFMYSINPIKLESEFTVMSCCFMFMTLFGFMPKRRSKTVIDSLVLLSFAINVLARYPYETDPIVSRGWRYLELVFPSFPSYVVGNGIEFCISFRLLLYTAIPVILGQMAMKENWRGSYKTVLPHLVTLSWLQYFALCSHNATTYGLFRATLAVVGSVLFLPLVGLTSVILPVAAVTQWIITSNVIHSICLFLFLLTICLAVCFMCAQTRYAKYTAAVQVILMLLAFFTLIKTSHYTSSLSNKFSNDVEYSSHSKSLDWNEFQKLCHQESLEGTETTANAQIRCAELAGAQIFWEGTVESVTLSSIQNSVGNILSRFPKVFSSYLYCLFGAPQDSLCEQEKSSDCVASHQFSSSKCSLKEYNSYSFEIMIKMPSFYWRLSPEVYLHLDNQFKNFTLRTKAKDLVWFKGVLQNEATLGSNGILGAVGTHIKVEEIGCLVCSDIELTSTKHAESRIFTMDLLRKCFKVFKFILNVVFNPILTFK</sequence>
<dbReference type="PANTHER" id="PTHR13098">
    <property type="entry name" value="WOLFRAMIN"/>
    <property type="match status" value="1"/>
</dbReference>
<feature type="transmembrane region" description="Helical" evidence="2">
    <location>
        <begin position="447"/>
        <end position="474"/>
    </location>
</feature>
<dbReference type="GO" id="GO:0055074">
    <property type="term" value="P:calcium ion homeostasis"/>
    <property type="evidence" value="ECO:0007669"/>
    <property type="project" value="TreeGrafter"/>
</dbReference>
<feature type="transmembrane region" description="Helical" evidence="2">
    <location>
        <begin position="301"/>
        <end position="318"/>
    </location>
</feature>
<feature type="domain" description="Wolframin EF-hand" evidence="4">
    <location>
        <begin position="117"/>
        <end position="214"/>
    </location>
</feature>
<dbReference type="HOGENOM" id="CLU_014606_0_0_1"/>
<reference evidence="6 8" key="1">
    <citation type="journal article" date="2013" name="Genome Biol.">
        <title>Draft genome of the mountain pine beetle, Dendroctonus ponderosae Hopkins, a major forest pest.</title>
        <authorList>
            <person name="Keeling C.I."/>
            <person name="Yuen M.M."/>
            <person name="Liao N.Y."/>
            <person name="Docking T.R."/>
            <person name="Chan S.K."/>
            <person name="Taylor G.A."/>
            <person name="Palmquist D.L."/>
            <person name="Jackman S.D."/>
            <person name="Nguyen A."/>
            <person name="Li M."/>
            <person name="Henderson H."/>
            <person name="Janes J.K."/>
            <person name="Zhao Y."/>
            <person name="Pandoh P."/>
            <person name="Moore R."/>
            <person name="Sperling F.A."/>
            <person name="Huber D.P."/>
            <person name="Birol I."/>
            <person name="Jones S.J."/>
            <person name="Bohlmann J."/>
        </authorList>
    </citation>
    <scope>NUCLEOTIDE SEQUENCE</scope>
</reference>
<organism evidence="6">
    <name type="scientific">Dendroctonus ponderosae</name>
    <name type="common">Mountain pine beetle</name>
    <dbReference type="NCBI Taxonomy" id="77166"/>
    <lineage>
        <taxon>Eukaryota</taxon>
        <taxon>Metazoa</taxon>
        <taxon>Ecdysozoa</taxon>
        <taxon>Arthropoda</taxon>
        <taxon>Hexapoda</taxon>
        <taxon>Insecta</taxon>
        <taxon>Pterygota</taxon>
        <taxon>Neoptera</taxon>
        <taxon>Endopterygota</taxon>
        <taxon>Coleoptera</taxon>
        <taxon>Polyphaga</taxon>
        <taxon>Cucujiformia</taxon>
        <taxon>Curculionidae</taxon>
        <taxon>Scolytinae</taxon>
        <taxon>Dendroctonus</taxon>
    </lineage>
</organism>
<keyword evidence="8" id="KW-1185">Reference proteome</keyword>